<name>A0A1A9GG60_9ACTN</name>
<accession>A0A1A9GG60</accession>
<sequence length="319" mass="33528">MSAPPPPPLAPALPGRPRLLPGAGVYRRDDRHLQVGLGAPRRVVLEDHPEVRALLRALESPDPRADVPQRDLARGARALTALAAAGLLVDAGDLESCLTAARAGGGLDDAGVAAAFCEAPVDAVRRLRVRGEARVQVLAAPGLHAEVVSLLRDCGIGLCATGPGRGRAHEDPTLVLVVGPEPDRELVDELVREQVPHLLVTAQLESYLLGPFVVPGRTACLRCLDAHAGDRDPRRAVVLAQHAHRAGPAPGALAPEPSDPALRHLAVAWAVRDVVRHLDGERPSTWSATIGLGPDLAPTAEPRLRHPHCGCAWDVLATG</sequence>
<dbReference type="STRING" id="1300347.I601_0056"/>
<evidence type="ECO:0000313" key="3">
    <source>
        <dbReference type="Proteomes" id="UP000077868"/>
    </source>
</evidence>
<organism evidence="2 3">
    <name type="scientific">Nocardioides dokdonensis FR1436</name>
    <dbReference type="NCBI Taxonomy" id="1300347"/>
    <lineage>
        <taxon>Bacteria</taxon>
        <taxon>Bacillati</taxon>
        <taxon>Actinomycetota</taxon>
        <taxon>Actinomycetes</taxon>
        <taxon>Propionibacteriales</taxon>
        <taxon>Nocardioidaceae</taxon>
        <taxon>Nocardioides</taxon>
    </lineage>
</organism>
<dbReference type="KEGG" id="ndk:I601_0056"/>
<evidence type="ECO:0000256" key="1">
    <source>
        <dbReference type="SAM" id="MobiDB-lite"/>
    </source>
</evidence>
<feature type="region of interest" description="Disordered" evidence="1">
    <location>
        <begin position="1"/>
        <end position="21"/>
    </location>
</feature>
<protein>
    <recommendedName>
        <fullName evidence="4">Bacteriocin biosynthesis cyclodehydratase domain protein</fullName>
    </recommendedName>
</protein>
<dbReference type="AlphaFoldDB" id="A0A1A9GG60"/>
<dbReference type="PATRIC" id="fig|1300347.3.peg.57"/>
<dbReference type="Gene3D" id="3.40.50.720">
    <property type="entry name" value="NAD(P)-binding Rossmann-like Domain"/>
    <property type="match status" value="1"/>
</dbReference>
<gene>
    <name evidence="2" type="ORF">I601_0056</name>
</gene>
<proteinExistence type="predicted"/>
<dbReference type="Proteomes" id="UP000077868">
    <property type="component" value="Chromosome"/>
</dbReference>
<evidence type="ECO:0008006" key="4">
    <source>
        <dbReference type="Google" id="ProtNLM"/>
    </source>
</evidence>
<dbReference type="RefSeq" id="WP_068104972.1">
    <property type="nucleotide sequence ID" value="NZ_CP015079.1"/>
</dbReference>
<dbReference type="OrthoDB" id="4426339at2"/>
<reference evidence="2 3" key="1">
    <citation type="submission" date="2016-03" db="EMBL/GenBank/DDBJ databases">
        <title>Complete genome sequence of a soil Actinobacterium, Nocardioides dokdonensis FR1436.</title>
        <authorList>
            <person name="Kwon S.-K."/>
            <person name="Kim K."/>
            <person name="Kim J.F."/>
        </authorList>
    </citation>
    <scope>NUCLEOTIDE SEQUENCE [LARGE SCALE GENOMIC DNA]</scope>
    <source>
        <strain evidence="2 3">FR1436</strain>
    </source>
</reference>
<dbReference type="EMBL" id="CP015079">
    <property type="protein sequence ID" value="ANH36511.1"/>
    <property type="molecule type" value="Genomic_DNA"/>
</dbReference>
<evidence type="ECO:0000313" key="2">
    <source>
        <dbReference type="EMBL" id="ANH36511.1"/>
    </source>
</evidence>
<feature type="compositionally biased region" description="Pro residues" evidence="1">
    <location>
        <begin position="1"/>
        <end position="11"/>
    </location>
</feature>
<keyword evidence="3" id="KW-1185">Reference proteome</keyword>
<feature type="compositionally biased region" description="Low complexity" evidence="1">
    <location>
        <begin position="12"/>
        <end position="21"/>
    </location>
</feature>